<dbReference type="EMBL" id="CAKXZS010000060">
    <property type="protein sequence ID" value="CAH2407355.1"/>
    <property type="molecule type" value="Genomic_DNA"/>
</dbReference>
<dbReference type="InterPro" id="IPR051321">
    <property type="entry name" value="PHA/PHB_synthase"/>
</dbReference>
<evidence type="ECO:0000313" key="3">
    <source>
        <dbReference type="Proteomes" id="UP001152604"/>
    </source>
</evidence>
<evidence type="ECO:0000259" key="1">
    <source>
        <dbReference type="Pfam" id="PF06850"/>
    </source>
</evidence>
<dbReference type="NCBIfam" id="TIGR01849">
    <property type="entry name" value="PHB_depoly_PhaZ"/>
    <property type="match status" value="1"/>
</dbReference>
<dbReference type="RefSeq" id="WP_254027919.1">
    <property type="nucleotide sequence ID" value="NZ_CAKXZS010000060.1"/>
</dbReference>
<dbReference type="PANTHER" id="PTHR36837">
    <property type="entry name" value="POLY(3-HYDROXYALKANOATE) POLYMERASE SUBUNIT PHAC"/>
    <property type="match status" value="1"/>
</dbReference>
<comment type="caution">
    <text evidence="2">The sequence shown here is derived from an EMBL/GenBank/DDBJ whole genome shotgun (WGS) entry which is preliminary data.</text>
</comment>
<evidence type="ECO:0000313" key="2">
    <source>
        <dbReference type="EMBL" id="CAH2407355.1"/>
    </source>
</evidence>
<organism evidence="2 3">
    <name type="scientific">Mesorhizobium ventifaucium</name>
    <dbReference type="NCBI Taxonomy" id="666020"/>
    <lineage>
        <taxon>Bacteria</taxon>
        <taxon>Pseudomonadati</taxon>
        <taxon>Pseudomonadota</taxon>
        <taxon>Alphaproteobacteria</taxon>
        <taxon>Hyphomicrobiales</taxon>
        <taxon>Phyllobacteriaceae</taxon>
        <taxon>Mesorhizobium</taxon>
    </lineage>
</organism>
<dbReference type="InterPro" id="IPR029058">
    <property type="entry name" value="AB_hydrolase_fold"/>
</dbReference>
<keyword evidence="3" id="KW-1185">Reference proteome</keyword>
<dbReference type="InterPro" id="IPR009656">
    <property type="entry name" value="PHB_depo_C"/>
</dbReference>
<feature type="domain" description="PHB de-polymerase C-terminal" evidence="1">
    <location>
        <begin position="206"/>
        <end position="406"/>
    </location>
</feature>
<reference evidence="2" key="1">
    <citation type="submission" date="2022-03" db="EMBL/GenBank/DDBJ databases">
        <authorList>
            <person name="Brunel B."/>
        </authorList>
    </citation>
    <scope>NUCLEOTIDE SEQUENCE</scope>
    <source>
        <strain evidence="2">STM4922sample</strain>
    </source>
</reference>
<dbReference type="Proteomes" id="UP001152604">
    <property type="component" value="Unassembled WGS sequence"/>
</dbReference>
<dbReference type="InterPro" id="IPR010915">
    <property type="entry name" value="PHB_depoly_PhaZ"/>
</dbReference>
<dbReference type="PIRSF" id="PIRSF020818">
    <property type="entry name" value="PHB_depoly_PhaZ"/>
    <property type="match status" value="1"/>
</dbReference>
<dbReference type="Pfam" id="PF06850">
    <property type="entry name" value="PHB_depo_C"/>
    <property type="match status" value="1"/>
</dbReference>
<dbReference type="PANTHER" id="PTHR36837:SF4">
    <property type="entry name" value="BLR0908 PROTEIN"/>
    <property type="match status" value="1"/>
</dbReference>
<name>A0ABM9EEY8_9HYPH</name>
<sequence>MFYQFYEMNHAAVQPARLYADAVRMFYTNPLNPFTHTSWGRSIAATAELFERTTRRYSKPQFGLTKTVLDWKSVDVTEKTVWSRPFCNLLRFERAVPVGRRPDPKLLIVAPMSGHYATLLRGTVEAMLPHADVHITDWVDARMVPLSEGSFDLDDYIDYIVDMLHALGPDTHVMAVCQPSVPVLAAVALMETRGDPFVPSTMTLMGGPIDTRRNPTAVNLLAEEKGVDWFRDNVIMQAPWPVPGFGREVYPGFLQLSGFMSMNLDRHIIAHKDFFMHLVKNDGDNAEKHRDFYDEYLAVMDLTAEFYLQTVDTVFVRHALPKGEMTHRGVVIDPSDIRNVALFTVEGENDDISGLGQTQAAHDLCINIPADRHAHYMQPAVGHYGVFNGSRFRSEIVPRIVDFITSYGRQTRVAVRPKLVRTAKK</sequence>
<gene>
    <name evidence="2" type="ORF">MES4922_630005</name>
</gene>
<proteinExistence type="predicted"/>
<accession>A0ABM9EEY8</accession>
<protein>
    <submittedName>
        <fullName evidence="2">Polyhydroxyalkanoate depolymerase</fullName>
    </submittedName>
</protein>
<dbReference type="SUPFAM" id="SSF53474">
    <property type="entry name" value="alpha/beta-Hydrolases"/>
    <property type="match status" value="1"/>
</dbReference>